<gene>
    <name evidence="2" type="ORF">A2988_00965</name>
</gene>
<sequence>MKEERMQLTTKDGVVLYGIFVPALNNPPVGGAPAIVLLHMMPAVKESWAAFQAVGSQAGFQSLAIDLRGHGESIMKEGQKIDYRQFTDAEHREKIHDAEAAVRFFLGRGVPFSSIALAGASIGANLALAYQAEHGEVKASVLLSPGLDYRGIKTEPFARGIKEEQSIFVAAAKDDERASGNSCADMAQTLFDISKSNNKKIKIFDGAEHGTDMFRAHPELMHDIIAWLREIYFSEL</sequence>
<evidence type="ECO:0000313" key="2">
    <source>
        <dbReference type="EMBL" id="OGD34040.1"/>
    </source>
</evidence>
<dbReference type="InterPro" id="IPR029058">
    <property type="entry name" value="AB_hydrolase_fold"/>
</dbReference>
<proteinExistence type="predicted"/>
<comment type="caution">
    <text evidence="2">The sequence shown here is derived from an EMBL/GenBank/DDBJ whole genome shotgun (WGS) entry which is preliminary data.</text>
</comment>
<dbReference type="Pfam" id="PF00561">
    <property type="entry name" value="Abhydrolase_1"/>
    <property type="match status" value="1"/>
</dbReference>
<protein>
    <recommendedName>
        <fullName evidence="1">AB hydrolase-1 domain-containing protein</fullName>
    </recommendedName>
</protein>
<dbReference type="EMBL" id="MEYS01000002">
    <property type="protein sequence ID" value="OGD34040.1"/>
    <property type="molecule type" value="Genomic_DNA"/>
</dbReference>
<evidence type="ECO:0000259" key="1">
    <source>
        <dbReference type="Pfam" id="PF00561"/>
    </source>
</evidence>
<reference evidence="2 3" key="1">
    <citation type="journal article" date="2016" name="Nat. Commun.">
        <title>Thousands of microbial genomes shed light on interconnected biogeochemical processes in an aquifer system.</title>
        <authorList>
            <person name="Anantharaman K."/>
            <person name="Brown C.T."/>
            <person name="Hug L.A."/>
            <person name="Sharon I."/>
            <person name="Castelle C.J."/>
            <person name="Probst A.J."/>
            <person name="Thomas B.C."/>
            <person name="Singh A."/>
            <person name="Wilkins M.J."/>
            <person name="Karaoz U."/>
            <person name="Brodie E.L."/>
            <person name="Williams K.H."/>
            <person name="Hubbard S.S."/>
            <person name="Banfield J.F."/>
        </authorList>
    </citation>
    <scope>NUCLEOTIDE SEQUENCE [LARGE SCALE GENOMIC DNA]</scope>
</reference>
<organism evidence="2 3">
    <name type="scientific">Candidatus Azambacteria bacterium RIFCSPLOWO2_01_FULL_46_25</name>
    <dbReference type="NCBI Taxonomy" id="1797298"/>
    <lineage>
        <taxon>Bacteria</taxon>
        <taxon>Candidatus Azamiibacteriota</taxon>
    </lineage>
</organism>
<evidence type="ECO:0000313" key="3">
    <source>
        <dbReference type="Proteomes" id="UP000176650"/>
    </source>
</evidence>
<dbReference type="InterPro" id="IPR000073">
    <property type="entry name" value="AB_hydrolase_1"/>
</dbReference>
<dbReference type="AlphaFoldDB" id="A0A1F5BTW0"/>
<feature type="domain" description="AB hydrolase-1" evidence="1">
    <location>
        <begin position="33"/>
        <end position="147"/>
    </location>
</feature>
<dbReference type="STRING" id="1797298.A2988_00965"/>
<dbReference type="Gene3D" id="3.40.50.1820">
    <property type="entry name" value="alpha/beta hydrolase"/>
    <property type="match status" value="1"/>
</dbReference>
<dbReference type="Proteomes" id="UP000176650">
    <property type="component" value="Unassembled WGS sequence"/>
</dbReference>
<name>A0A1F5BTW0_9BACT</name>
<accession>A0A1F5BTW0</accession>
<dbReference type="SUPFAM" id="SSF53474">
    <property type="entry name" value="alpha/beta-Hydrolases"/>
    <property type="match status" value="1"/>
</dbReference>